<dbReference type="OrthoDB" id="7593450at2"/>
<name>A0A5J6WRH9_MORMI</name>
<reference evidence="1 2" key="1">
    <citation type="submission" date="2019-09" db="EMBL/GenBank/DDBJ databases">
        <title>Hybrid Assembly of the complete Genome of the Deep-Sea Bacterium Moritella marina from long Nanopore and Illumina reads.</title>
        <authorList>
            <person name="Magin S."/>
            <person name="Georgoulis A."/>
            <person name="Papadimitriou K."/>
            <person name="Iliakis G."/>
            <person name="Vorgias C.E."/>
        </authorList>
    </citation>
    <scope>NUCLEOTIDE SEQUENCE [LARGE SCALE GENOMIC DNA]</scope>
    <source>
        <strain evidence="1 2">MP-1</strain>
    </source>
</reference>
<dbReference type="KEGG" id="mmaa:FR932_20480"/>
<dbReference type="SUPFAM" id="SSF48452">
    <property type="entry name" value="TPR-like"/>
    <property type="match status" value="1"/>
</dbReference>
<proteinExistence type="predicted"/>
<protein>
    <submittedName>
        <fullName evidence="1">DUF924 domain-containing protein</fullName>
    </submittedName>
</protein>
<keyword evidence="2" id="KW-1185">Reference proteome</keyword>
<dbReference type="InterPro" id="IPR011990">
    <property type="entry name" value="TPR-like_helical_dom_sf"/>
</dbReference>
<evidence type="ECO:0000313" key="1">
    <source>
        <dbReference type="EMBL" id="QFI40024.1"/>
    </source>
</evidence>
<accession>A0A5J6WRH9</accession>
<dbReference type="InterPro" id="IPR010323">
    <property type="entry name" value="DUF924"/>
</dbReference>
<dbReference type="Pfam" id="PF06041">
    <property type="entry name" value="DUF924"/>
    <property type="match status" value="1"/>
</dbReference>
<dbReference type="Gene3D" id="1.25.40.10">
    <property type="entry name" value="Tetratricopeptide repeat domain"/>
    <property type="match status" value="1"/>
</dbReference>
<sequence>MYKDVIKFWFEDINPAKWWVKDVAFDQVILSRFSELHQRAVAGELFHWRRSAEGRLAEIIILDQFSRNMFRDTPSAFAADNMALVLAQEAVACGADRELSQLQCSFLYMPFMHSESVVIHQQAVFLYKGNDIQSNFDFELQHQSIIEKFGRYPHRNTILGRESTAAELDFLETPGSSF</sequence>
<dbReference type="Proteomes" id="UP000327424">
    <property type="component" value="Chromosome"/>
</dbReference>
<dbReference type="Gene3D" id="1.20.58.320">
    <property type="entry name" value="TPR-like"/>
    <property type="match status" value="1"/>
</dbReference>
<organism evidence="1 2">
    <name type="scientific">Moritella marina ATCC 15381</name>
    <dbReference type="NCBI Taxonomy" id="1202962"/>
    <lineage>
        <taxon>Bacteria</taxon>
        <taxon>Pseudomonadati</taxon>
        <taxon>Pseudomonadota</taxon>
        <taxon>Gammaproteobacteria</taxon>
        <taxon>Alteromonadales</taxon>
        <taxon>Moritellaceae</taxon>
        <taxon>Moritella</taxon>
    </lineage>
</organism>
<dbReference type="AlphaFoldDB" id="A0A5J6WRH9"/>
<gene>
    <name evidence="1" type="ORF">FR932_20480</name>
</gene>
<evidence type="ECO:0000313" key="2">
    <source>
        <dbReference type="Proteomes" id="UP000327424"/>
    </source>
</evidence>
<dbReference type="RefSeq" id="WP_019441418.1">
    <property type="nucleotide sequence ID" value="NZ_ALOE01000017.1"/>
</dbReference>
<dbReference type="EMBL" id="CP044399">
    <property type="protein sequence ID" value="QFI40024.1"/>
    <property type="molecule type" value="Genomic_DNA"/>
</dbReference>